<dbReference type="GO" id="GO:0017076">
    <property type="term" value="F:purine nucleotide binding"/>
    <property type="evidence" value="ECO:0007669"/>
    <property type="project" value="InterPro"/>
</dbReference>
<sequence length="414" mass="44321">MLSRVFLASRGRSVASRCYSNATRMIDLNWSLAAAGITFGERQSCVRNPKAVEVFAKDGAASGAWKWAEQGPNLEISAIPSEVKFQRLFDACVDHMRAQPSAFVSEVAVGSFPRSAVKTRVVTTDPVIAAWVSQVMERMPSRAPMDFAEGAAHILIAPNMTVSDPARMGLTTSHGFAASHGNKLVIGGQLGMLDLLDSIAGFALALCHPGTTLIPGICAYSSDNKLALVMGSNIPGLGEAEQYGFRHYVWSGTGVAKAWRGVIRRDLSNAESGQIADSSGNVVKTLTDPTRHPNIVAPGPELIVIVDESSEAPAKLFSLEDPNDARLFYLSSLKSSKLFLNAEQGLRASEEFLKLCLSGKPKMRALYGKGAGLAVTKLVGSQSSRSRATAMSENVKSELADRLRTIYPVAEFLS</sequence>
<dbReference type="InterPro" id="IPR008210">
    <property type="entry name" value="PEP_carboxykinase_N"/>
</dbReference>
<dbReference type="GO" id="GO:0004611">
    <property type="term" value="F:phosphoenolpyruvate carboxykinase activity"/>
    <property type="evidence" value="ECO:0007669"/>
    <property type="project" value="InterPro"/>
</dbReference>
<dbReference type="EMBL" id="HBGH01011568">
    <property type="protein sequence ID" value="CAD9234337.1"/>
    <property type="molecule type" value="Transcribed_RNA"/>
</dbReference>
<name>A0A7S1TFB4_9RHOD</name>
<gene>
    <name evidence="1" type="ORF">CCAE0312_LOCUS6425</name>
</gene>
<accession>A0A7S1TFB4</accession>
<dbReference type="SUPFAM" id="SSF68923">
    <property type="entry name" value="PEP carboxykinase N-terminal domain"/>
    <property type="match status" value="1"/>
</dbReference>
<reference evidence="1" key="1">
    <citation type="submission" date="2021-01" db="EMBL/GenBank/DDBJ databases">
        <authorList>
            <person name="Corre E."/>
            <person name="Pelletier E."/>
            <person name="Niang G."/>
            <person name="Scheremetjew M."/>
            <person name="Finn R."/>
            <person name="Kale V."/>
            <person name="Holt S."/>
            <person name="Cochrane G."/>
            <person name="Meng A."/>
            <person name="Brown T."/>
            <person name="Cohen L."/>
        </authorList>
    </citation>
    <scope>NUCLEOTIDE SEQUENCE</scope>
    <source>
        <strain evidence="1">SAG 36.94</strain>
    </source>
</reference>
<dbReference type="Gene3D" id="3.40.449.10">
    <property type="entry name" value="Phosphoenolpyruvate Carboxykinase, domain 1"/>
    <property type="match status" value="1"/>
</dbReference>
<protein>
    <recommendedName>
        <fullName evidence="2">Phosphoenolpyruvate carboxykinase (ATP)</fullName>
    </recommendedName>
</protein>
<proteinExistence type="predicted"/>
<organism evidence="1">
    <name type="scientific">Compsopogon caeruleus</name>
    <dbReference type="NCBI Taxonomy" id="31354"/>
    <lineage>
        <taxon>Eukaryota</taxon>
        <taxon>Rhodophyta</taxon>
        <taxon>Compsopogonophyceae</taxon>
        <taxon>Compsopogonales</taxon>
        <taxon>Compsopogonaceae</taxon>
        <taxon>Compsopogon</taxon>
    </lineage>
</organism>
<evidence type="ECO:0008006" key="2">
    <source>
        <dbReference type="Google" id="ProtNLM"/>
    </source>
</evidence>
<dbReference type="AlphaFoldDB" id="A0A7S1TFB4"/>
<dbReference type="GO" id="GO:0006094">
    <property type="term" value="P:gluconeogenesis"/>
    <property type="evidence" value="ECO:0007669"/>
    <property type="project" value="InterPro"/>
</dbReference>
<evidence type="ECO:0000313" key="1">
    <source>
        <dbReference type="EMBL" id="CAD9234337.1"/>
    </source>
</evidence>